<evidence type="ECO:0000256" key="6">
    <source>
        <dbReference type="ARBA" id="ARBA00022840"/>
    </source>
</evidence>
<keyword evidence="5" id="KW-0547">Nucleotide-binding</keyword>
<evidence type="ECO:0000256" key="8">
    <source>
        <dbReference type="SAM" id="MobiDB-lite"/>
    </source>
</evidence>
<dbReference type="Pfam" id="PF00005">
    <property type="entry name" value="ABC_tran"/>
    <property type="match status" value="1"/>
</dbReference>
<dbReference type="SMART" id="SM00382">
    <property type="entry name" value="AAA"/>
    <property type="match status" value="1"/>
</dbReference>
<evidence type="ECO:0000256" key="7">
    <source>
        <dbReference type="ARBA" id="ARBA00023136"/>
    </source>
</evidence>
<dbReference type="Pfam" id="PF08352">
    <property type="entry name" value="oligo_HPY"/>
    <property type="match status" value="1"/>
</dbReference>
<comment type="caution">
    <text evidence="10">The sequence shown here is derived from an EMBL/GenBank/DDBJ whole genome shotgun (WGS) entry which is preliminary data.</text>
</comment>
<dbReference type="GO" id="GO:0016887">
    <property type="term" value="F:ATP hydrolysis activity"/>
    <property type="evidence" value="ECO:0007669"/>
    <property type="project" value="InterPro"/>
</dbReference>
<evidence type="ECO:0000256" key="4">
    <source>
        <dbReference type="ARBA" id="ARBA00022475"/>
    </source>
</evidence>
<dbReference type="EMBL" id="QOQW01000006">
    <property type="protein sequence ID" value="RCK80367.1"/>
    <property type="molecule type" value="Genomic_DNA"/>
</dbReference>
<dbReference type="PANTHER" id="PTHR43297:SF2">
    <property type="entry name" value="DIPEPTIDE TRANSPORT ATP-BINDING PROTEIN DPPD"/>
    <property type="match status" value="1"/>
</dbReference>
<evidence type="ECO:0000256" key="1">
    <source>
        <dbReference type="ARBA" id="ARBA00004202"/>
    </source>
</evidence>
<dbReference type="InterPro" id="IPR050388">
    <property type="entry name" value="ABC_Ni/Peptide_Import"/>
</dbReference>
<dbReference type="CDD" id="cd03257">
    <property type="entry name" value="ABC_NikE_OppD_transporters"/>
    <property type="match status" value="1"/>
</dbReference>
<protein>
    <submittedName>
        <fullName evidence="10">Oligopeptide transport ATP-binding protein OppD</fullName>
    </submittedName>
</protein>
<dbReference type="PROSITE" id="PS00211">
    <property type="entry name" value="ABC_TRANSPORTER_1"/>
    <property type="match status" value="1"/>
</dbReference>
<dbReference type="AlphaFoldDB" id="A0A367ZR95"/>
<dbReference type="PROSITE" id="PS50893">
    <property type="entry name" value="ABC_TRANSPORTER_2"/>
    <property type="match status" value="1"/>
</dbReference>
<evidence type="ECO:0000256" key="3">
    <source>
        <dbReference type="ARBA" id="ARBA00022448"/>
    </source>
</evidence>
<organism evidence="10 11">
    <name type="scientific">Candidatus Ozemobacter sibiricus</name>
    <dbReference type="NCBI Taxonomy" id="2268124"/>
    <lineage>
        <taxon>Bacteria</taxon>
        <taxon>Candidatus Ozemobacteria</taxon>
        <taxon>Candidatus Ozemobacterales</taxon>
        <taxon>Candidatus Ozemobacteraceae</taxon>
        <taxon>Candidatus Ozemobacter</taxon>
    </lineage>
</organism>
<evidence type="ECO:0000256" key="5">
    <source>
        <dbReference type="ARBA" id="ARBA00022741"/>
    </source>
</evidence>
<dbReference type="Gene3D" id="3.40.50.300">
    <property type="entry name" value="P-loop containing nucleotide triphosphate hydrolases"/>
    <property type="match status" value="1"/>
</dbReference>
<dbReference type="InterPro" id="IPR017871">
    <property type="entry name" value="ABC_transporter-like_CS"/>
</dbReference>
<dbReference type="Proteomes" id="UP000252355">
    <property type="component" value="Unassembled WGS sequence"/>
</dbReference>
<keyword evidence="4" id="KW-1003">Cell membrane</keyword>
<comment type="similarity">
    <text evidence="2">Belongs to the ABC transporter superfamily.</text>
</comment>
<dbReference type="InterPro" id="IPR003593">
    <property type="entry name" value="AAA+_ATPase"/>
</dbReference>
<feature type="compositionally biased region" description="Low complexity" evidence="8">
    <location>
        <begin position="345"/>
        <end position="357"/>
    </location>
</feature>
<gene>
    <name evidence="10" type="ORF">OZSIB_3113</name>
</gene>
<dbReference type="SUPFAM" id="SSF52540">
    <property type="entry name" value="P-loop containing nucleoside triphosphate hydrolases"/>
    <property type="match status" value="1"/>
</dbReference>
<evidence type="ECO:0000259" key="9">
    <source>
        <dbReference type="PROSITE" id="PS50893"/>
    </source>
</evidence>
<feature type="region of interest" description="Disordered" evidence="8">
    <location>
        <begin position="328"/>
        <end position="357"/>
    </location>
</feature>
<dbReference type="FunFam" id="3.40.50.300:FF:000016">
    <property type="entry name" value="Oligopeptide ABC transporter ATP-binding component"/>
    <property type="match status" value="1"/>
</dbReference>
<keyword evidence="7" id="KW-0472">Membrane</keyword>
<sequence>MPDDLLRVTDLKTWFRTEAGLARAVDGVDFTIREREVLGLVGESGSGKSVTALSILQLIPDPPGRIVDGQIFFGGEDLLEGYRRGSYERIRQIRGNQISMIFQEPMTSLNPVFPIGDQVAEAIMLHQRLSRPAALDRAAEMLDLVGIPAARQRLFDYPHQFSGGMRQRVMIAMALACQPALLIADEPTTALDVTIQAQILELMLAAKEKSGRAAILLITHDLAVVAETCQRVAVMYCGRIQEIGDTRTIFTAPGHPYTRGLLRSLPRRGQKVRRLPTIEGTVPSLFELPAGCSFSTRCPERLDQCSTLPPPLIETVPGHLVRCHLARPAASSTPDRASHRPPQPTQSATTPPCQGQL</sequence>
<keyword evidence="3" id="KW-0813">Transport</keyword>
<accession>A0A367ZR95</accession>
<keyword evidence="6 10" id="KW-0067">ATP-binding</keyword>
<name>A0A367ZR95_9BACT</name>
<dbReference type="GO" id="GO:0005524">
    <property type="term" value="F:ATP binding"/>
    <property type="evidence" value="ECO:0007669"/>
    <property type="project" value="UniProtKB-KW"/>
</dbReference>
<proteinExistence type="inferred from homology"/>
<reference evidence="10 11" key="1">
    <citation type="submission" date="2018-05" db="EMBL/GenBank/DDBJ databases">
        <title>A metagenomic window into the 2 km-deep terrestrial subsurface aquifer revealed taxonomically and functionally diverse microbial community comprising novel uncultured bacterial lineages.</title>
        <authorList>
            <person name="Kadnikov V.V."/>
            <person name="Mardanov A.V."/>
            <person name="Beletsky A.V."/>
            <person name="Banks D."/>
            <person name="Pimenov N.V."/>
            <person name="Frank Y.A."/>
            <person name="Karnachuk O.V."/>
            <person name="Ravin N.V."/>
        </authorList>
    </citation>
    <scope>NUCLEOTIDE SEQUENCE [LARGE SCALE GENOMIC DNA]</scope>
    <source>
        <strain evidence="10">BY5</strain>
    </source>
</reference>
<dbReference type="InterPro" id="IPR027417">
    <property type="entry name" value="P-loop_NTPase"/>
</dbReference>
<evidence type="ECO:0000313" key="10">
    <source>
        <dbReference type="EMBL" id="RCK80367.1"/>
    </source>
</evidence>
<comment type="subcellular location">
    <subcellularLocation>
        <location evidence="1">Cell membrane</location>
        <topology evidence="1">Peripheral membrane protein</topology>
    </subcellularLocation>
</comment>
<dbReference type="GO" id="GO:0015833">
    <property type="term" value="P:peptide transport"/>
    <property type="evidence" value="ECO:0007669"/>
    <property type="project" value="InterPro"/>
</dbReference>
<dbReference type="InterPro" id="IPR003439">
    <property type="entry name" value="ABC_transporter-like_ATP-bd"/>
</dbReference>
<feature type="domain" description="ABC transporter" evidence="9">
    <location>
        <begin position="6"/>
        <end position="262"/>
    </location>
</feature>
<evidence type="ECO:0000256" key="2">
    <source>
        <dbReference type="ARBA" id="ARBA00005417"/>
    </source>
</evidence>
<dbReference type="PANTHER" id="PTHR43297">
    <property type="entry name" value="OLIGOPEPTIDE TRANSPORT ATP-BINDING PROTEIN APPD"/>
    <property type="match status" value="1"/>
</dbReference>
<dbReference type="InterPro" id="IPR013563">
    <property type="entry name" value="Oligopep_ABC_C"/>
</dbReference>
<dbReference type="NCBIfam" id="TIGR01727">
    <property type="entry name" value="oligo_HPY"/>
    <property type="match status" value="1"/>
</dbReference>
<evidence type="ECO:0000313" key="11">
    <source>
        <dbReference type="Proteomes" id="UP000252355"/>
    </source>
</evidence>
<dbReference type="GO" id="GO:0005886">
    <property type="term" value="C:plasma membrane"/>
    <property type="evidence" value="ECO:0007669"/>
    <property type="project" value="UniProtKB-SubCell"/>
</dbReference>